<evidence type="ECO:0000313" key="3">
    <source>
        <dbReference type="Proteomes" id="UP000256520"/>
    </source>
</evidence>
<comment type="caution">
    <text evidence="2">The sequence shown here is derived from an EMBL/GenBank/DDBJ whole genome shotgun (WGS) entry which is preliminary data.</text>
</comment>
<dbReference type="PANTHER" id="PTHR33169:SF25">
    <property type="entry name" value="DNA-BINDING PROTEIN YIZB-RELATED"/>
    <property type="match status" value="1"/>
</dbReference>
<dbReference type="PANTHER" id="PTHR33169">
    <property type="entry name" value="PADR-FAMILY TRANSCRIPTIONAL REGULATOR"/>
    <property type="match status" value="1"/>
</dbReference>
<evidence type="ECO:0000313" key="2">
    <source>
        <dbReference type="EMBL" id="RDW19644.1"/>
    </source>
</evidence>
<dbReference type="InterPro" id="IPR005149">
    <property type="entry name" value="Tscrpt_reg_PadR_N"/>
</dbReference>
<accession>A0A3D8PUH0</accession>
<feature type="domain" description="Transcription regulator PadR N-terminal" evidence="1">
    <location>
        <begin position="14"/>
        <end position="87"/>
    </location>
</feature>
<dbReference type="InterPro" id="IPR052509">
    <property type="entry name" value="Metal_resp_DNA-bind_regulator"/>
</dbReference>
<dbReference type="InterPro" id="IPR036390">
    <property type="entry name" value="WH_DNA-bd_sf"/>
</dbReference>
<dbReference type="Proteomes" id="UP000256520">
    <property type="component" value="Unassembled WGS sequence"/>
</dbReference>
<gene>
    <name evidence="2" type="ORF">CWR45_06055</name>
</gene>
<keyword evidence="3" id="KW-1185">Reference proteome</keyword>
<dbReference type="NCBIfam" id="TIGR03433">
    <property type="entry name" value="padR_acidobact"/>
    <property type="match status" value="1"/>
</dbReference>
<dbReference type="InterPro" id="IPR017799">
    <property type="entry name" value="Tscrpt_reg_PadR_acidobac-type"/>
</dbReference>
<dbReference type="RefSeq" id="WP_115748992.1">
    <property type="nucleotide sequence ID" value="NZ_PIOD01000006.1"/>
</dbReference>
<protein>
    <submittedName>
        <fullName evidence="2">PadR family transcriptional regulator</fullName>
    </submittedName>
</protein>
<reference evidence="3" key="1">
    <citation type="submission" date="2017-11" db="EMBL/GenBank/DDBJ databases">
        <authorList>
            <person name="Zhu W."/>
        </authorList>
    </citation>
    <scope>NUCLEOTIDE SEQUENCE [LARGE SCALE GENOMIC DNA]</scope>
    <source>
        <strain evidence="3">CAU 1051</strain>
    </source>
</reference>
<organism evidence="2 3">
    <name type="scientific">Oceanobacillus chungangensis</name>
    <dbReference type="NCBI Taxonomy" id="1229152"/>
    <lineage>
        <taxon>Bacteria</taxon>
        <taxon>Bacillati</taxon>
        <taxon>Bacillota</taxon>
        <taxon>Bacilli</taxon>
        <taxon>Bacillales</taxon>
        <taxon>Bacillaceae</taxon>
        <taxon>Oceanobacillus</taxon>
    </lineage>
</organism>
<proteinExistence type="predicted"/>
<dbReference type="OrthoDB" id="9808017at2"/>
<dbReference type="SUPFAM" id="SSF46785">
    <property type="entry name" value="Winged helix' DNA-binding domain"/>
    <property type="match status" value="1"/>
</dbReference>
<dbReference type="EMBL" id="PIOD01000006">
    <property type="protein sequence ID" value="RDW19644.1"/>
    <property type="molecule type" value="Genomic_DNA"/>
</dbReference>
<dbReference type="InterPro" id="IPR036388">
    <property type="entry name" value="WH-like_DNA-bd_sf"/>
</dbReference>
<dbReference type="Gene3D" id="1.10.10.10">
    <property type="entry name" value="Winged helix-like DNA-binding domain superfamily/Winged helix DNA-binding domain"/>
    <property type="match status" value="1"/>
</dbReference>
<dbReference type="Pfam" id="PF03551">
    <property type="entry name" value="PadR"/>
    <property type="match status" value="1"/>
</dbReference>
<dbReference type="AlphaFoldDB" id="A0A3D8PUH0"/>
<evidence type="ECO:0000259" key="1">
    <source>
        <dbReference type="Pfam" id="PF03551"/>
    </source>
</evidence>
<name>A0A3D8PUH0_9BACI</name>
<sequence length="123" mass="14410">MDKEIMKGSIDILLLSLLNKRDMYGYEIVKKLKENSNELYNMSEGTLYPALKRLENKEWLQSYWGSSESGGRRKYYSITQDGKKELDKKLKEWNQISNLIKVCSEGMAWIKKSKPILIKLLVN</sequence>